<dbReference type="EMBL" id="UZAM01006833">
    <property type="protein sequence ID" value="VDO94403.1"/>
    <property type="molecule type" value="Genomic_DNA"/>
</dbReference>
<evidence type="ECO:0000256" key="5">
    <source>
        <dbReference type="ARBA" id="ARBA00045227"/>
    </source>
</evidence>
<comment type="catalytic activity">
    <reaction evidence="6">
        <text>glutathione = L-cysteinylglycine + 5-oxo-L-proline</text>
        <dbReference type="Rhea" id="RHEA:47724"/>
        <dbReference type="ChEBI" id="CHEBI:57925"/>
        <dbReference type="ChEBI" id="CHEBI:58402"/>
        <dbReference type="ChEBI" id="CHEBI:61694"/>
        <dbReference type="EC" id="4.3.2.7"/>
    </reaction>
</comment>
<evidence type="ECO:0000313" key="8">
    <source>
        <dbReference type="Proteomes" id="UP000270296"/>
    </source>
</evidence>
<dbReference type="GO" id="GO:0005737">
    <property type="term" value="C:cytoplasm"/>
    <property type="evidence" value="ECO:0007669"/>
    <property type="project" value="TreeGrafter"/>
</dbReference>
<evidence type="ECO:0000256" key="6">
    <source>
        <dbReference type="ARBA" id="ARBA00048073"/>
    </source>
</evidence>
<dbReference type="Pfam" id="PF04752">
    <property type="entry name" value="ChaC"/>
    <property type="match status" value="1"/>
</dbReference>
<sequence>MWIFGYGSLLWYTNFPYIQSVPGFVRGYVRRFWQASPDHRGTPEKPGRTVTLVPQETGEVWGIAYRIADEIVDDVLKYLYWREKAGYECKTVQFYPRSDVKMDPFPLQLFMSRGEGTEYFVTGESEDEIARRVCLIVSSSGPSGTNIEYVLRLAKRLHEIGPESNDEHVERIAKLVLSLCQELKIKDPDLTDYIKDALTKG</sequence>
<dbReference type="Gene3D" id="3.10.490.10">
    <property type="entry name" value="Gamma-glutamyl cyclotransferase-like"/>
    <property type="match status" value="1"/>
</dbReference>
<comment type="similarity">
    <text evidence="1">Belongs to the gamma-glutamylcyclotransferase family. ChaC subfamily.</text>
</comment>
<dbReference type="GO" id="GO:0061928">
    <property type="term" value="F:glutathione specific gamma-glutamylcyclotransferase activity"/>
    <property type="evidence" value="ECO:0007669"/>
    <property type="project" value="UniProtKB-EC"/>
</dbReference>
<evidence type="ECO:0000256" key="1">
    <source>
        <dbReference type="ARBA" id="ARBA00009662"/>
    </source>
</evidence>
<dbReference type="AlphaFoldDB" id="A0A183ICW6"/>
<evidence type="ECO:0000256" key="4">
    <source>
        <dbReference type="ARBA" id="ARBA00043195"/>
    </source>
</evidence>
<evidence type="ECO:0000313" key="9">
    <source>
        <dbReference type="WBParaSite" id="SBAD_0000152201-mRNA-1"/>
    </source>
</evidence>
<keyword evidence="3" id="KW-0456">Lyase</keyword>
<comment type="function">
    <text evidence="5">Catalyzes the cleavage of glutathione into 5-oxo-L-proline and a Cys-Gly dipeptide. Acts specifically on glutathione, but not on other gamma-glutamyl peptides.</text>
</comment>
<dbReference type="PANTHER" id="PTHR12192">
    <property type="entry name" value="CATION TRANSPORT PROTEIN CHAC-RELATED"/>
    <property type="match status" value="1"/>
</dbReference>
<dbReference type="Proteomes" id="UP000270296">
    <property type="component" value="Unassembled WGS sequence"/>
</dbReference>
<protein>
    <recommendedName>
        <fullName evidence="2">glutathione-specific gamma-glutamylcyclotransferase</fullName>
        <ecNumber evidence="2">4.3.2.7</ecNumber>
    </recommendedName>
    <alternativeName>
        <fullName evidence="4">Cation transport regulator-like protein 2</fullName>
    </alternativeName>
</protein>
<name>A0A183ICW6_9BILA</name>
<gene>
    <name evidence="7" type="ORF">SBAD_LOCUS1460</name>
</gene>
<dbReference type="PANTHER" id="PTHR12192:SF2">
    <property type="entry name" value="GLUTATHIONE-SPECIFIC GAMMA-GLUTAMYLCYCLOTRANSFERASE 2"/>
    <property type="match status" value="1"/>
</dbReference>
<proteinExistence type="inferred from homology"/>
<dbReference type="SUPFAM" id="SSF110857">
    <property type="entry name" value="Gamma-glutamyl cyclotransferase-like"/>
    <property type="match status" value="1"/>
</dbReference>
<dbReference type="EC" id="4.3.2.7" evidence="2"/>
<reference evidence="7 8" key="2">
    <citation type="submission" date="2018-11" db="EMBL/GenBank/DDBJ databases">
        <authorList>
            <consortium name="Pathogen Informatics"/>
        </authorList>
    </citation>
    <scope>NUCLEOTIDE SEQUENCE [LARGE SCALE GENOMIC DNA]</scope>
</reference>
<keyword evidence="8" id="KW-1185">Reference proteome</keyword>
<reference evidence="9" key="1">
    <citation type="submission" date="2016-06" db="UniProtKB">
        <authorList>
            <consortium name="WormBaseParasite"/>
        </authorList>
    </citation>
    <scope>IDENTIFICATION</scope>
</reference>
<dbReference type="WBParaSite" id="SBAD_0000152201-mRNA-1">
    <property type="protein sequence ID" value="SBAD_0000152201-mRNA-1"/>
    <property type="gene ID" value="SBAD_0000152201"/>
</dbReference>
<dbReference type="OrthoDB" id="1933483at2759"/>
<evidence type="ECO:0000256" key="2">
    <source>
        <dbReference type="ARBA" id="ARBA00012344"/>
    </source>
</evidence>
<evidence type="ECO:0000256" key="3">
    <source>
        <dbReference type="ARBA" id="ARBA00023239"/>
    </source>
</evidence>
<dbReference type="CDD" id="cd06661">
    <property type="entry name" value="GGCT_like"/>
    <property type="match status" value="1"/>
</dbReference>
<dbReference type="InterPro" id="IPR013024">
    <property type="entry name" value="GGCT-like"/>
</dbReference>
<organism evidence="9">
    <name type="scientific">Soboliphyme baturini</name>
    <dbReference type="NCBI Taxonomy" id="241478"/>
    <lineage>
        <taxon>Eukaryota</taxon>
        <taxon>Metazoa</taxon>
        <taxon>Ecdysozoa</taxon>
        <taxon>Nematoda</taxon>
        <taxon>Enoplea</taxon>
        <taxon>Dorylaimia</taxon>
        <taxon>Dioctophymatida</taxon>
        <taxon>Dioctophymatoidea</taxon>
        <taxon>Soboliphymatidae</taxon>
        <taxon>Soboliphyme</taxon>
    </lineage>
</organism>
<accession>A0A183ICW6</accession>
<dbReference type="GO" id="GO:0006751">
    <property type="term" value="P:glutathione catabolic process"/>
    <property type="evidence" value="ECO:0007669"/>
    <property type="project" value="InterPro"/>
</dbReference>
<evidence type="ECO:0000313" key="7">
    <source>
        <dbReference type="EMBL" id="VDO94403.1"/>
    </source>
</evidence>
<dbReference type="InterPro" id="IPR036568">
    <property type="entry name" value="GGCT-like_sf"/>
</dbReference>
<dbReference type="InterPro" id="IPR006840">
    <property type="entry name" value="ChaC"/>
</dbReference>